<feature type="transmembrane region" description="Helical" evidence="1">
    <location>
        <begin position="46"/>
        <end position="66"/>
    </location>
</feature>
<dbReference type="RefSeq" id="WP_350258351.1">
    <property type="nucleotide sequence ID" value="NZ_CP138335.1"/>
</dbReference>
<feature type="transmembrane region" description="Helical" evidence="1">
    <location>
        <begin position="87"/>
        <end position="111"/>
    </location>
</feature>
<feature type="transmembrane region" description="Helical" evidence="1">
    <location>
        <begin position="419"/>
        <end position="450"/>
    </location>
</feature>
<evidence type="ECO:0000313" key="2">
    <source>
        <dbReference type="EMBL" id="XBW08152.1"/>
    </source>
</evidence>
<organism evidence="2">
    <name type="scientific">Scrofimicrobium appendicitidis</name>
    <dbReference type="NCBI Taxonomy" id="3079930"/>
    <lineage>
        <taxon>Bacteria</taxon>
        <taxon>Bacillati</taxon>
        <taxon>Actinomycetota</taxon>
        <taxon>Actinomycetes</taxon>
        <taxon>Actinomycetales</taxon>
        <taxon>Actinomycetaceae</taxon>
        <taxon>Scrofimicrobium</taxon>
    </lineage>
</organism>
<feature type="transmembrane region" description="Helical" evidence="1">
    <location>
        <begin position="152"/>
        <end position="170"/>
    </location>
</feature>
<dbReference type="KEGG" id="sapp:SAC06_00910"/>
<evidence type="ECO:0000256" key="1">
    <source>
        <dbReference type="SAM" id="Phobius"/>
    </source>
</evidence>
<keyword evidence="1" id="KW-1133">Transmembrane helix</keyword>
<gene>
    <name evidence="2" type="ORF">SAC06_00910</name>
</gene>
<feature type="transmembrane region" description="Helical" evidence="1">
    <location>
        <begin position="7"/>
        <end position="26"/>
    </location>
</feature>
<proteinExistence type="predicted"/>
<feature type="transmembrane region" description="Helical" evidence="1">
    <location>
        <begin position="335"/>
        <end position="356"/>
    </location>
</feature>
<name>A0AAU7V7Y1_9ACTO</name>
<feature type="transmembrane region" description="Helical" evidence="1">
    <location>
        <begin position="182"/>
        <end position="200"/>
    </location>
</feature>
<accession>A0AAU7V7Y1</accession>
<dbReference type="EMBL" id="CP138335">
    <property type="protein sequence ID" value="XBW08152.1"/>
    <property type="molecule type" value="Genomic_DNA"/>
</dbReference>
<protein>
    <submittedName>
        <fullName evidence="2">Uncharacterized protein</fullName>
    </submittedName>
</protein>
<dbReference type="AlphaFoldDB" id="A0AAU7V7Y1"/>
<keyword evidence="1" id="KW-0472">Membrane</keyword>
<reference evidence="2" key="1">
    <citation type="submission" date="2023-11" db="EMBL/GenBank/DDBJ databases">
        <title>Scrofimicrobium hongkongense sp. nov., isolated from a patient with peritonitis.</title>
        <authorList>
            <person name="Lao H.Y."/>
            <person name="Wong A.Y.P."/>
            <person name="Ng T.L."/>
            <person name="Wong R.Y.L."/>
            <person name="Yau M.C.Y."/>
            <person name="Lam J.Y.W."/>
            <person name="Siu G.K.H."/>
        </authorList>
    </citation>
    <scope>NUCLEOTIDE SEQUENCE</scope>
    <source>
        <strain evidence="2">R131</strain>
    </source>
</reference>
<sequence>MSSKAGDWWYAATISVVGGTLLYGALHAAGTHLSTLVEPRIDPSTWPGLTSAVLLGLVWLTLVFLGPRRASLAQLTWRRQQAQSRHAPLISALLVALGLSLILTLALSMFAEWGLGGAAILQFLLEVGVGSALLFLLALVVQRFGSPYSTRWLTVGFLGAGALTLLLPALGFEAGLTRALELAPPVVTAGVCLGLAAPRLRERNRRTPRWELIRADANLGSLHTSIFLLDSDAISALIDQRGTPSRRPSWPPPTAHAASLFLLLAERTGAASCWWAVGVLASTWVASLAGGPSLGGLVALAGTLALTLKVGKAWNTWCTSPSLRRTMAVIAGPKTTALFLGLWILPALVGVGSVWLCAFPNSFPFDRAAVVVLASAYLLVERGRALARVQQQGPLGTVVHVPELGQVSLGLVTRSTSGWLVAAVVGLLGLVFAPAPAALALGVLFAVSAFRVWWDQNR</sequence>
<feature type="transmembrane region" description="Helical" evidence="1">
    <location>
        <begin position="117"/>
        <end position="140"/>
    </location>
</feature>
<keyword evidence="1" id="KW-0812">Transmembrane</keyword>